<dbReference type="RefSeq" id="WP_008572544.1">
    <property type="nucleotide sequence ID" value="NZ_CP018475.1"/>
</dbReference>
<keyword evidence="5" id="KW-1185">Reference proteome</keyword>
<dbReference type="EMBL" id="JZUY01000046">
    <property type="protein sequence ID" value="KLC03657.1"/>
    <property type="molecule type" value="Genomic_DNA"/>
</dbReference>
<dbReference type="PANTHER" id="PTHR38595:SF1">
    <property type="entry name" value="TYPE VI SECRETION SYSTEM COMPONENT TSSE1"/>
    <property type="match status" value="1"/>
</dbReference>
<dbReference type="GeneID" id="97512286"/>
<evidence type="ECO:0000313" key="5">
    <source>
        <dbReference type="Proteomes" id="UP000035369"/>
    </source>
</evidence>
<dbReference type="InterPro" id="IPR053176">
    <property type="entry name" value="T6SS_TssE1-like"/>
</dbReference>
<evidence type="ECO:0000259" key="1">
    <source>
        <dbReference type="Pfam" id="PF04965"/>
    </source>
</evidence>
<gene>
    <name evidence="3" type="primary">tssE</name>
    <name evidence="4" type="ORF">DB769_22860</name>
    <name evidence="3" type="ORF">G3W61_04815</name>
    <name evidence="2" type="ORF">XP315_17180</name>
</gene>
<reference evidence="3 7" key="3">
    <citation type="submission" date="2019-11" db="EMBL/GenBank/DDBJ databases">
        <title>Genome-resolved metagenomics to study the prevalence of co-infection and intraspecific heterogeneity among plant pathogen metapopulations.</title>
        <authorList>
            <person name="Newberry E."/>
            <person name="Bhandari R."/>
            <person name="Kemble J."/>
            <person name="Sikora E."/>
            <person name="Potnis N."/>
        </authorList>
    </citation>
    <scope>NUCLEOTIDE SEQUENCE [LARGE SCALE GENOMIC DNA]</scope>
    <source>
        <strain evidence="3">Xp_Tom_Tuscaloosa_18b</strain>
    </source>
</reference>
<dbReference type="Proteomes" id="UP000289372">
    <property type="component" value="Unassembled WGS sequence"/>
</dbReference>
<dbReference type="Proteomes" id="UP000471082">
    <property type="component" value="Unassembled WGS sequence"/>
</dbReference>
<organism evidence="3 7">
    <name type="scientific">Xanthomonas perforans</name>
    <dbReference type="NCBI Taxonomy" id="442694"/>
    <lineage>
        <taxon>Bacteria</taxon>
        <taxon>Pseudomonadati</taxon>
        <taxon>Pseudomonadota</taxon>
        <taxon>Gammaproteobacteria</taxon>
        <taxon>Lysobacterales</taxon>
        <taxon>Lysobacteraceae</taxon>
        <taxon>Xanthomonas</taxon>
    </lineage>
</organism>
<protein>
    <submittedName>
        <fullName evidence="3">Type VI secretion system baseplate subunit TssE</fullName>
    </submittedName>
    <submittedName>
        <fullName evidence="2">Type VI secretion system lysozyme</fullName>
    </submittedName>
</protein>
<dbReference type="Proteomes" id="UP000035369">
    <property type="component" value="Unassembled WGS sequence"/>
</dbReference>
<dbReference type="NCBIfam" id="TIGR03357">
    <property type="entry name" value="VI_zyme"/>
    <property type="match status" value="1"/>
</dbReference>
<dbReference type="Pfam" id="PF04965">
    <property type="entry name" value="GPW_gp25"/>
    <property type="match status" value="1"/>
</dbReference>
<dbReference type="InterPro" id="IPR007048">
    <property type="entry name" value="IraD/Gp25-like"/>
</dbReference>
<dbReference type="EMBL" id="PUUL01000173">
    <property type="protein sequence ID" value="RXD48072.1"/>
    <property type="molecule type" value="Genomic_DNA"/>
</dbReference>
<dbReference type="AlphaFoldDB" id="A0A0G8Z633"/>
<feature type="domain" description="IraD/Gp25-like" evidence="1">
    <location>
        <begin position="39"/>
        <end position="142"/>
    </location>
</feature>
<evidence type="ECO:0000313" key="4">
    <source>
        <dbReference type="EMBL" id="RXD48072.1"/>
    </source>
</evidence>
<dbReference type="SUPFAM" id="SSF160719">
    <property type="entry name" value="gpW/gp25-like"/>
    <property type="match status" value="1"/>
</dbReference>
<dbReference type="InterPro" id="IPR017737">
    <property type="entry name" value="TssE1-like"/>
</dbReference>
<sequence length="167" mass="18658">MAELTTTERLQPSLLDRLTDAAPSQREESREQRVISATRLRECVIRDLSWLLNAVNLETSRPLEAHPQVRSSVLNYGIPDLAGVAVAGIDAAALQQRIREAILAFEPRLIPETLRVSVHADAARMDRRSLLFTIESEMWAQPLPLNLYLKTALDLETGRLDVVEGHG</sequence>
<evidence type="ECO:0000313" key="6">
    <source>
        <dbReference type="Proteomes" id="UP000289372"/>
    </source>
</evidence>
<dbReference type="KEGG" id="xpe:BJD13_18325"/>
<accession>A0A0G8Z633</accession>
<reference evidence="4 6" key="2">
    <citation type="submission" date="2018-02" db="EMBL/GenBank/DDBJ databases">
        <title>Characterization of Xanthomonas diversity in transplant houses and field plants.</title>
        <authorList>
            <person name="Abrahamian P."/>
            <person name="Timilsina S."/>
            <person name="Minsavage G.V."/>
            <person name="Goss E.M."/>
            <person name="Jones J.B."/>
            <person name="Vallad G.E."/>
        </authorList>
    </citation>
    <scope>NUCLEOTIDE SEQUENCE [LARGE SCALE GENOMIC DNA]</scope>
    <source>
        <strain evidence="4 6">GEV2132</strain>
    </source>
</reference>
<evidence type="ECO:0000313" key="3">
    <source>
        <dbReference type="EMBL" id="NEL75584.1"/>
    </source>
</evidence>
<evidence type="ECO:0000313" key="7">
    <source>
        <dbReference type="Proteomes" id="UP000471082"/>
    </source>
</evidence>
<proteinExistence type="predicted"/>
<name>A0A0G8Z633_XANPE</name>
<comment type="caution">
    <text evidence="3">The sequence shown here is derived from an EMBL/GenBank/DDBJ whole genome shotgun (WGS) entry which is preliminary data.</text>
</comment>
<dbReference type="EMBL" id="JAAGYU010000013">
    <property type="protein sequence ID" value="NEL75584.1"/>
    <property type="molecule type" value="Genomic_DNA"/>
</dbReference>
<evidence type="ECO:0000313" key="2">
    <source>
        <dbReference type="EMBL" id="KLC03657.1"/>
    </source>
</evidence>
<reference evidence="2 5" key="1">
    <citation type="submission" date="2015-02" db="EMBL/GenBank/DDBJ databases">
        <title>Whole genome sequencing of multiple isolates of three species of pepper and tomato-infecting xanthomonads reveals genetic diversity in field strains and pinpoints effectors responsible for host specificity.</title>
        <authorList>
            <person name="Schwartz A."/>
            <person name="Dahlbeck D."/>
            <person name="Staskawicz B."/>
            <person name="Bart R."/>
            <person name="Potnis N."/>
            <person name="Minsavage G."/>
            <person name="Timilsina S."/>
            <person name="Goss E."/>
            <person name="Jones J."/>
            <person name="Vallad G."/>
            <person name="Barak J."/>
            <person name="Miller S."/>
            <person name="Ritchie D."/>
            <person name="Martins J.Jr."/>
            <person name="Patane J.S."/>
            <person name="Setubal J.C."/>
        </authorList>
    </citation>
    <scope>NUCLEOTIDE SEQUENCE [LARGE SCALE GENOMIC DNA]</scope>
    <source>
        <strain evidence="2 5">Xp3-15</strain>
    </source>
</reference>
<dbReference type="PANTHER" id="PTHR38595">
    <property type="entry name" value="CYTOPLASMIC PROTEIN-RELATED"/>
    <property type="match status" value="1"/>
</dbReference>